<keyword evidence="4" id="KW-1185">Reference proteome</keyword>
<comment type="similarity">
    <text evidence="1">Belongs to the short-chain dehydrogenases/reductases (SDR) family.</text>
</comment>
<dbReference type="CDD" id="cd05233">
    <property type="entry name" value="SDR_c"/>
    <property type="match status" value="1"/>
</dbReference>
<dbReference type="PROSITE" id="PS00061">
    <property type="entry name" value="ADH_SHORT"/>
    <property type="match status" value="1"/>
</dbReference>
<dbReference type="Pfam" id="PF13561">
    <property type="entry name" value="adh_short_C2"/>
    <property type="match status" value="1"/>
</dbReference>
<organism evidence="3 4">
    <name type="scientific">Occultella gossypii</name>
    <dbReference type="NCBI Taxonomy" id="2800820"/>
    <lineage>
        <taxon>Bacteria</taxon>
        <taxon>Bacillati</taxon>
        <taxon>Actinomycetota</taxon>
        <taxon>Actinomycetes</taxon>
        <taxon>Micrococcales</taxon>
        <taxon>Ruaniaceae</taxon>
        <taxon>Occultella</taxon>
    </lineage>
</organism>
<reference evidence="3 4" key="1">
    <citation type="submission" date="2021-04" db="EMBL/GenBank/DDBJ databases">
        <title>Ruania sp. nov., isolated from sandy soil of mangrove forest.</title>
        <authorList>
            <person name="Ge X."/>
            <person name="Huang R."/>
            <person name="Liu W."/>
        </authorList>
    </citation>
    <scope>NUCLEOTIDE SEQUENCE [LARGE SCALE GENOMIC DNA]</scope>
    <source>
        <strain evidence="3 4">N2-46</strain>
    </source>
</reference>
<gene>
    <name evidence="3" type="ORF">KCQ71_01740</name>
</gene>
<dbReference type="PRINTS" id="PR00081">
    <property type="entry name" value="GDHRDH"/>
</dbReference>
<dbReference type="EMBL" id="JAGSHT010000002">
    <property type="protein sequence ID" value="MBZ2194859.1"/>
    <property type="molecule type" value="Genomic_DNA"/>
</dbReference>
<dbReference type="InterPro" id="IPR002347">
    <property type="entry name" value="SDR_fam"/>
</dbReference>
<dbReference type="PANTHER" id="PTHR43639">
    <property type="entry name" value="OXIDOREDUCTASE, SHORT-CHAIN DEHYDROGENASE/REDUCTASE FAMILY (AFU_ORTHOLOGUE AFUA_5G02870)"/>
    <property type="match status" value="1"/>
</dbReference>
<dbReference type="RefSeq" id="WP_223402179.1">
    <property type="nucleotide sequence ID" value="NZ_JAGSHT010000002.1"/>
</dbReference>
<evidence type="ECO:0000313" key="3">
    <source>
        <dbReference type="EMBL" id="MBZ2194859.1"/>
    </source>
</evidence>
<dbReference type="InterPro" id="IPR020904">
    <property type="entry name" value="Sc_DH/Rdtase_CS"/>
</dbReference>
<name>A0ABS7S5G1_9MICO</name>
<evidence type="ECO:0000256" key="2">
    <source>
        <dbReference type="ARBA" id="ARBA00023002"/>
    </source>
</evidence>
<sequence length="251" mass="25993">MSRRFDDRVALVSAGGSGIGRGVALRLGAEGATVVVTDIDAVAAATVAAEIEHAGGSAVGWRLDATATADWAAVVAEIEERWSRLDVVILNAGRNEPARLEELSDDSWSAQLHLSLDSVFYGARATLPVLKRGSGSAIVVTSSIHGVLGFRDFPAYAAAKGAIGALVRQLAVDNGTTVRVNAILPGAIETPLWARRDAGFREEVCALTPMARLGAVDEVASAVAFLASSDASFITGQNLVVDGGRTIASQQ</sequence>
<comment type="caution">
    <text evidence="3">The sequence shown here is derived from an EMBL/GenBank/DDBJ whole genome shotgun (WGS) entry which is preliminary data.</text>
</comment>
<proteinExistence type="inferred from homology"/>
<accession>A0ABS7S5G1</accession>
<dbReference type="InterPro" id="IPR036291">
    <property type="entry name" value="NAD(P)-bd_dom_sf"/>
</dbReference>
<evidence type="ECO:0000256" key="1">
    <source>
        <dbReference type="ARBA" id="ARBA00006484"/>
    </source>
</evidence>
<dbReference type="Gene3D" id="3.40.50.720">
    <property type="entry name" value="NAD(P)-binding Rossmann-like Domain"/>
    <property type="match status" value="1"/>
</dbReference>
<dbReference type="SUPFAM" id="SSF51735">
    <property type="entry name" value="NAD(P)-binding Rossmann-fold domains"/>
    <property type="match status" value="1"/>
</dbReference>
<dbReference type="PANTHER" id="PTHR43639:SF9">
    <property type="entry name" value="BLL5898 PROTEIN"/>
    <property type="match status" value="1"/>
</dbReference>
<evidence type="ECO:0000313" key="4">
    <source>
        <dbReference type="Proteomes" id="UP000826651"/>
    </source>
</evidence>
<protein>
    <submittedName>
        <fullName evidence="3">SDR family oxidoreductase</fullName>
    </submittedName>
</protein>
<keyword evidence="2" id="KW-0560">Oxidoreductase</keyword>
<dbReference type="Proteomes" id="UP000826651">
    <property type="component" value="Unassembled WGS sequence"/>
</dbReference>